<sequence>MVGKEDTGNGKESSLTTNEICWEENLLTANNQVEVIMQDMDKDLDAKNNHSIYGPWMMVQKVQRKKSNFPKAKDRLAAVNKESGQEFHSQANLNKDRTLLLGSGSRFSALEIPSEELVNGLDFGPNEGMVDPLVEKSSNELKQLADHKEGSAGPKLSSNKARDNKGKSNKQPVNQRARQTKPNPLEKPSKDFRFGSNSSNVQETGTDASKKEIREAQKQKEQDMLRIISRKQSEMWRDYKEGKNVDDFLGCVGVHIATKDLEFIKEHSVKEKLHKTTELTNASLSKSEAMANLDSSLANDMVANASKTDMEAVSAFVADDV</sequence>
<organism evidence="2 3">
    <name type="scientific">Crotalaria pallida</name>
    <name type="common">Smooth rattlebox</name>
    <name type="synonym">Crotalaria striata</name>
    <dbReference type="NCBI Taxonomy" id="3830"/>
    <lineage>
        <taxon>Eukaryota</taxon>
        <taxon>Viridiplantae</taxon>
        <taxon>Streptophyta</taxon>
        <taxon>Embryophyta</taxon>
        <taxon>Tracheophyta</taxon>
        <taxon>Spermatophyta</taxon>
        <taxon>Magnoliopsida</taxon>
        <taxon>eudicotyledons</taxon>
        <taxon>Gunneridae</taxon>
        <taxon>Pentapetalae</taxon>
        <taxon>rosids</taxon>
        <taxon>fabids</taxon>
        <taxon>Fabales</taxon>
        <taxon>Fabaceae</taxon>
        <taxon>Papilionoideae</taxon>
        <taxon>50 kb inversion clade</taxon>
        <taxon>genistoids sensu lato</taxon>
        <taxon>core genistoids</taxon>
        <taxon>Crotalarieae</taxon>
        <taxon>Crotalaria</taxon>
    </lineage>
</organism>
<dbReference type="EMBL" id="JAYWIO010000004">
    <property type="protein sequence ID" value="KAK7266257.1"/>
    <property type="molecule type" value="Genomic_DNA"/>
</dbReference>
<evidence type="ECO:0000313" key="2">
    <source>
        <dbReference type="EMBL" id="KAK7266257.1"/>
    </source>
</evidence>
<dbReference type="Proteomes" id="UP001372338">
    <property type="component" value="Unassembled WGS sequence"/>
</dbReference>
<evidence type="ECO:0000313" key="3">
    <source>
        <dbReference type="Proteomes" id="UP001372338"/>
    </source>
</evidence>
<evidence type="ECO:0000256" key="1">
    <source>
        <dbReference type="SAM" id="MobiDB-lite"/>
    </source>
</evidence>
<accession>A0AAN9I511</accession>
<dbReference type="AlphaFoldDB" id="A0AAN9I511"/>
<keyword evidence="3" id="KW-1185">Reference proteome</keyword>
<reference evidence="2 3" key="1">
    <citation type="submission" date="2024-01" db="EMBL/GenBank/DDBJ databases">
        <title>The genomes of 5 underutilized Papilionoideae crops provide insights into root nodulation and disease resistanc.</title>
        <authorList>
            <person name="Yuan L."/>
        </authorList>
    </citation>
    <scope>NUCLEOTIDE SEQUENCE [LARGE SCALE GENOMIC DNA]</scope>
    <source>
        <strain evidence="2">ZHUSHIDOU_FW_LH</strain>
        <tissue evidence="2">Leaf</tissue>
    </source>
</reference>
<feature type="compositionally biased region" description="Polar residues" evidence="1">
    <location>
        <begin position="169"/>
        <end position="182"/>
    </location>
</feature>
<feature type="region of interest" description="Disordered" evidence="1">
    <location>
        <begin position="146"/>
        <end position="221"/>
    </location>
</feature>
<gene>
    <name evidence="2" type="ORF">RIF29_18899</name>
</gene>
<feature type="compositionally biased region" description="Polar residues" evidence="1">
    <location>
        <begin position="195"/>
        <end position="207"/>
    </location>
</feature>
<comment type="caution">
    <text evidence="2">The sequence shown here is derived from an EMBL/GenBank/DDBJ whole genome shotgun (WGS) entry which is preliminary data.</text>
</comment>
<feature type="compositionally biased region" description="Basic and acidic residues" evidence="1">
    <location>
        <begin position="208"/>
        <end position="221"/>
    </location>
</feature>
<name>A0AAN9I511_CROPI</name>
<protein>
    <submittedName>
        <fullName evidence="2">Uncharacterized protein</fullName>
    </submittedName>
</protein>
<proteinExistence type="predicted"/>